<feature type="domain" description="Transcription regulator PadR N-terminal" evidence="1">
    <location>
        <begin position="43"/>
        <end position="116"/>
    </location>
</feature>
<dbReference type="PANTHER" id="PTHR43252">
    <property type="entry name" value="TRANSCRIPTIONAL REGULATOR YQJI"/>
    <property type="match status" value="1"/>
</dbReference>
<dbReference type="Proteomes" id="UP000065807">
    <property type="component" value="Chromosome"/>
</dbReference>
<accession>A0A0K2SG41</accession>
<dbReference type="InterPro" id="IPR005149">
    <property type="entry name" value="Tscrpt_reg_PadR_N"/>
</dbReference>
<dbReference type="InterPro" id="IPR036388">
    <property type="entry name" value="WH-like_DNA-bd_sf"/>
</dbReference>
<keyword evidence="3" id="KW-1185">Reference proteome</keyword>
<dbReference type="STRING" id="1555112.LIP_0150"/>
<evidence type="ECO:0000259" key="1">
    <source>
        <dbReference type="Pfam" id="PF03551"/>
    </source>
</evidence>
<evidence type="ECO:0000313" key="3">
    <source>
        <dbReference type="Proteomes" id="UP000065807"/>
    </source>
</evidence>
<reference evidence="3" key="1">
    <citation type="submission" date="2015-07" db="EMBL/GenBank/DDBJ databases">
        <title>Complete genome sequence and phylogenetic analysis of Limnochorda pilosa.</title>
        <authorList>
            <person name="Watanabe M."/>
            <person name="Kojima H."/>
            <person name="Fukui M."/>
        </authorList>
    </citation>
    <scope>NUCLEOTIDE SEQUENCE [LARGE SCALE GENOMIC DNA]</scope>
    <source>
        <strain evidence="3">HC45</strain>
    </source>
</reference>
<name>A0A0K2SG41_LIMPI</name>
<gene>
    <name evidence="2" type="ORF">LIP_0150</name>
</gene>
<dbReference type="Gene3D" id="1.10.10.10">
    <property type="entry name" value="Winged helix-like DNA-binding domain superfamily/Winged helix DNA-binding domain"/>
    <property type="match status" value="1"/>
</dbReference>
<dbReference type="Pfam" id="PF03551">
    <property type="entry name" value="PadR"/>
    <property type="match status" value="1"/>
</dbReference>
<dbReference type="PANTHER" id="PTHR43252:SF2">
    <property type="entry name" value="TRANSCRIPTION REGULATOR, PADR-LIKE FAMILY"/>
    <property type="match status" value="1"/>
</dbReference>
<evidence type="ECO:0000313" key="2">
    <source>
        <dbReference type="EMBL" id="BAS26007.1"/>
    </source>
</evidence>
<dbReference type="EMBL" id="AP014924">
    <property type="protein sequence ID" value="BAS26007.1"/>
    <property type="molecule type" value="Genomic_DNA"/>
</dbReference>
<dbReference type="InterPro" id="IPR036390">
    <property type="entry name" value="WH_DNA-bd_sf"/>
</dbReference>
<reference evidence="3" key="2">
    <citation type="journal article" date="2016" name="Int. J. Syst. Evol. Microbiol.">
        <title>Complete genome sequence and cell structure of Limnochorda pilosa, a Gram-negative spore-former within the phylum Firmicutes.</title>
        <authorList>
            <person name="Watanabe M."/>
            <person name="Kojima H."/>
            <person name="Fukui M."/>
        </authorList>
    </citation>
    <scope>NUCLEOTIDE SEQUENCE [LARGE SCALE GENOMIC DNA]</scope>
    <source>
        <strain evidence="3">HC45</strain>
    </source>
</reference>
<dbReference type="SUPFAM" id="SSF46785">
    <property type="entry name" value="Winged helix' DNA-binding domain"/>
    <property type="match status" value="1"/>
</dbReference>
<sequence length="156" mass="17501">MMSIAGDSIHERAPETASPLDRILDRSKLSGSLLLRGLLPYYVLLLLRDGPRYGNQILGAIARETRGRWKPSPGGLYPLLRRLRAAGYIAEEAGEPRGGRLARRYRLTAAGARALEALRDQLKPMLEETIHLLQVHLEQLKRWEEARRGEGGDQGR</sequence>
<proteinExistence type="predicted"/>
<dbReference type="KEGG" id="lpil:LIP_0150"/>
<organism evidence="2 3">
    <name type="scientific">Limnochorda pilosa</name>
    <dbReference type="NCBI Taxonomy" id="1555112"/>
    <lineage>
        <taxon>Bacteria</taxon>
        <taxon>Bacillati</taxon>
        <taxon>Bacillota</taxon>
        <taxon>Limnochordia</taxon>
        <taxon>Limnochordales</taxon>
        <taxon>Limnochordaceae</taxon>
        <taxon>Limnochorda</taxon>
    </lineage>
</organism>
<dbReference type="AlphaFoldDB" id="A0A0K2SG41"/>
<protein>
    <submittedName>
        <fullName evidence="2">Transcriptional regulator, PadR family</fullName>
    </submittedName>
</protein>